<evidence type="ECO:0000313" key="3">
    <source>
        <dbReference type="EMBL" id="HIZ61638.1"/>
    </source>
</evidence>
<organism evidence="3 4">
    <name type="scientific">Candidatus Gemmiger avistercoris</name>
    <dbReference type="NCBI Taxonomy" id="2838606"/>
    <lineage>
        <taxon>Bacteria</taxon>
        <taxon>Bacillati</taxon>
        <taxon>Bacillota</taxon>
        <taxon>Clostridia</taxon>
        <taxon>Eubacteriales</taxon>
        <taxon>Gemmiger</taxon>
    </lineage>
</organism>
<dbReference type="EMBL" id="DXBF01000020">
    <property type="protein sequence ID" value="HIZ61638.1"/>
    <property type="molecule type" value="Genomic_DNA"/>
</dbReference>
<evidence type="ECO:0000256" key="1">
    <source>
        <dbReference type="ARBA" id="ARBA00023235"/>
    </source>
</evidence>
<evidence type="ECO:0000313" key="4">
    <source>
        <dbReference type="Proteomes" id="UP000824105"/>
    </source>
</evidence>
<dbReference type="AlphaFoldDB" id="A0A9D2FIW1"/>
<dbReference type="Proteomes" id="UP000824105">
    <property type="component" value="Unassembled WGS sequence"/>
</dbReference>
<reference evidence="3" key="2">
    <citation type="submission" date="2021-04" db="EMBL/GenBank/DDBJ databases">
        <authorList>
            <person name="Gilroy R."/>
        </authorList>
    </citation>
    <scope>NUCLEOTIDE SEQUENCE</scope>
    <source>
        <strain evidence="3">CHK188-11489</strain>
    </source>
</reference>
<keyword evidence="2" id="KW-0119">Carbohydrate metabolism</keyword>
<protein>
    <submittedName>
        <fullName evidence="3">Fucose isomerase</fullName>
    </submittedName>
</protein>
<dbReference type="InterPro" id="IPR009015">
    <property type="entry name" value="Fucose_isomerase_N/cen_sf"/>
</dbReference>
<reference evidence="3" key="1">
    <citation type="journal article" date="2021" name="PeerJ">
        <title>Extensive microbial diversity within the chicken gut microbiome revealed by metagenomics and culture.</title>
        <authorList>
            <person name="Gilroy R."/>
            <person name="Ravi A."/>
            <person name="Getino M."/>
            <person name="Pursley I."/>
            <person name="Horton D.L."/>
            <person name="Alikhan N.F."/>
            <person name="Baker D."/>
            <person name="Gharbi K."/>
            <person name="Hall N."/>
            <person name="Watson M."/>
            <person name="Adriaenssens E.M."/>
            <person name="Foster-Nyarko E."/>
            <person name="Jarju S."/>
            <person name="Secka A."/>
            <person name="Antonio M."/>
            <person name="Oren A."/>
            <person name="Chaudhuri R.R."/>
            <person name="La Ragione R."/>
            <person name="Hildebrand F."/>
            <person name="Pallen M.J."/>
        </authorList>
    </citation>
    <scope>NUCLEOTIDE SEQUENCE</scope>
    <source>
        <strain evidence="3">CHK188-11489</strain>
    </source>
</reference>
<evidence type="ECO:0000256" key="2">
    <source>
        <dbReference type="ARBA" id="ARBA00023277"/>
    </source>
</evidence>
<name>A0A9D2FIW1_9FIRM</name>
<dbReference type="GO" id="GO:0016861">
    <property type="term" value="F:intramolecular oxidoreductase activity, interconverting aldoses and ketoses"/>
    <property type="evidence" value="ECO:0007669"/>
    <property type="project" value="InterPro"/>
</dbReference>
<dbReference type="GO" id="GO:0005996">
    <property type="term" value="P:monosaccharide metabolic process"/>
    <property type="evidence" value="ECO:0007669"/>
    <property type="project" value="InterPro"/>
</dbReference>
<dbReference type="PANTHER" id="PTHR36120:SF1">
    <property type="entry name" value="L-FUCOSE ISOMERASE C-TERMINAL DOMAIN-CONTAINING PROTEIN"/>
    <property type="match status" value="1"/>
</dbReference>
<accession>A0A9D2FIW1</accession>
<dbReference type="PANTHER" id="PTHR36120">
    <property type="entry name" value="FUCOSE ISOMERASE"/>
    <property type="match status" value="1"/>
</dbReference>
<proteinExistence type="predicted"/>
<keyword evidence="1 3" id="KW-0413">Isomerase</keyword>
<dbReference type="GO" id="GO:0005737">
    <property type="term" value="C:cytoplasm"/>
    <property type="evidence" value="ECO:0007669"/>
    <property type="project" value="InterPro"/>
</dbReference>
<gene>
    <name evidence="3" type="ORF">H9724_02570</name>
</gene>
<sequence length="459" mass="50729">MVHATLNVGFVTTLSGRWPRERPQTLHADYSEWARRELTGAEVAVYPEIVTNTAEAAACAAWLRARQVDVVLLVIGAFTGDDVSCKLSQELGKPLILWATHEAPFVRQERLWANALCSAMMNNAAVKRIGGECWPVYGDKEEPAVCEEIRTLVTALAAKKKLANTSLGLLGYRPTAFYNCSFDEMTIRRLFGIRMEGTELKLVFDRMAQLDDAEVRADMEKVRADFHLDSLPRLPDADRNLSEQNLENHSRVYLALKQIIPEMGYDYCTIKCWPEMGAVKCQPCGVLSRLADEGLSVICEGDVDAGIGTIIEREMTGQPTFVADMINADPAANTLTFWHCGNAPLSLYDLADGLELRNHPLVGNGSAFWGVLKPGKVTVVRASVIDGRYHLVLLRGEAVPTVRNTRGTMVNVRVARPVADVTRDIFDKGIAHHYSLVWADIGDAVVQLGRVLNIPVIEL</sequence>
<comment type="caution">
    <text evidence="3">The sequence shown here is derived from an EMBL/GenBank/DDBJ whole genome shotgun (WGS) entry which is preliminary data.</text>
</comment>
<dbReference type="SUPFAM" id="SSF53743">
    <property type="entry name" value="FucI/AraA N-terminal and middle domains"/>
    <property type="match status" value="1"/>
</dbReference>